<sequence length="579" mass="62512">MGGISFKAKLNKRPDGSNYTIEESVILVDGKFEGLLTHDNIGNSTVKVYTGSNFTGDEITNFVVSIPSNAPWRRSIRVYAEVPKVYVTYQTPGDQVDADDINYIQDVILESEASLSNALLLKADKDITYTKTETDERIKNIIGSAPEALDTLVEIAEALNNDPNFAATITLQLSSKVEKIAGKSLSTEDYSTAEKAKLAGISFGANNYIHPSTHPPTIIVQDEGNRFVTDAEKATWNAKETIEGSQAKVTAVQTSLTTHSNDAVKHITAAERTAWNAKETTEGSQAKATAVQISLTTHANDAVKHITAAERTTWNAKETTEGSQAKATVVQTSLTTHANDEVKHITAAERKAWNEKETISGSQIKVDAHANRTDNPHAVTKTQIGLPNVNNYDISTQVEAEGGTSNVKYMTPLRTAQAIQKQISGLGGGDMLKSVYDSNNNGKVDQSETADSIPWAGVSGKPTTFSPAAHEHSLLQRTDDRDRKPIDTAKGSVEFVFTSLNGMTGATGGTYQDMLVLNAYTDASGGKVNALVLDKSTMTIRHYQAEQNATSWGNARVLAYTDEVLSKGPITWGQLRGDL</sequence>
<evidence type="ECO:0008006" key="3">
    <source>
        <dbReference type="Google" id="ProtNLM"/>
    </source>
</evidence>
<dbReference type="Proteomes" id="UP001056756">
    <property type="component" value="Chromosome"/>
</dbReference>
<accession>A0A9J6ZFT2</accession>
<dbReference type="AlphaFoldDB" id="A0A9J6ZFT2"/>
<reference evidence="1" key="1">
    <citation type="submission" date="2022-05" db="EMBL/GenBank/DDBJ databases">
        <title>Novel bacterial taxa in a minimal lignocellulolytic consortium and its capacity to transform plastics disclosed by genome-resolved metagenomics.</title>
        <authorList>
            <person name="Rodriguez C.A.D."/>
            <person name="Diaz-Garcia L."/>
            <person name="Herrera K."/>
            <person name="Tarazona N.A."/>
            <person name="Sproer C."/>
            <person name="Overmann J."/>
            <person name="Jimenez D.J."/>
        </authorList>
    </citation>
    <scope>NUCLEOTIDE SEQUENCE</scope>
    <source>
        <strain evidence="1">MAG5</strain>
    </source>
</reference>
<evidence type="ECO:0000313" key="2">
    <source>
        <dbReference type="Proteomes" id="UP001056756"/>
    </source>
</evidence>
<protein>
    <recommendedName>
        <fullName evidence="3">BppU N-terminal domain-containing protein</fullName>
    </recommendedName>
</protein>
<dbReference type="EMBL" id="CP097899">
    <property type="protein sequence ID" value="URN94633.1"/>
    <property type="molecule type" value="Genomic_DNA"/>
</dbReference>
<proteinExistence type="predicted"/>
<organism evidence="1 2">
    <name type="scientific">Candidatus Pristimantibacillus lignocellulolyticus</name>
    <dbReference type="NCBI Taxonomy" id="2994561"/>
    <lineage>
        <taxon>Bacteria</taxon>
        <taxon>Bacillati</taxon>
        <taxon>Bacillota</taxon>
        <taxon>Bacilli</taxon>
        <taxon>Bacillales</taxon>
        <taxon>Paenibacillaceae</taxon>
        <taxon>Candidatus Pristimantibacillus</taxon>
    </lineage>
</organism>
<name>A0A9J6ZFT2_9BACL</name>
<dbReference type="KEGG" id="plig:NAG76_22920"/>
<gene>
    <name evidence="1" type="ORF">NAG76_22920</name>
</gene>
<evidence type="ECO:0000313" key="1">
    <source>
        <dbReference type="EMBL" id="URN94633.1"/>
    </source>
</evidence>